<feature type="compositionally biased region" description="Polar residues" evidence="1">
    <location>
        <begin position="120"/>
        <end position="136"/>
    </location>
</feature>
<dbReference type="OrthoDB" id="3258400at2759"/>
<proteinExistence type="predicted"/>
<evidence type="ECO:0000256" key="1">
    <source>
        <dbReference type="SAM" id="MobiDB-lite"/>
    </source>
</evidence>
<dbReference type="EMBL" id="MU157833">
    <property type="protein sequence ID" value="KAF9531997.1"/>
    <property type="molecule type" value="Genomic_DNA"/>
</dbReference>
<name>A0A9P6EN15_9AGAR</name>
<evidence type="ECO:0000313" key="3">
    <source>
        <dbReference type="Proteomes" id="UP000807306"/>
    </source>
</evidence>
<evidence type="ECO:0000313" key="2">
    <source>
        <dbReference type="EMBL" id="KAF9531997.1"/>
    </source>
</evidence>
<sequence>MDPYRPVDYSYAVQYSQQQPEQVFDVGIPHPNFFASRQPFEVPKLYAPVPMPGQSPLLYSEFSSPGAYSTEGSPRDPQISANELAICDLQQAPLAPSPLSVDHEPQTFPTPSELLADISTSGDGLPTVSPNATEDSAASELRSETARKARRRAMAESVGFVPTDPDTISSHDKKRHYLECIEQYIQYLHQQFELVGEAPPPIERVAAYRGLSNRSIRTLLVHMEHNTRRMNDQTVSEEDRFLSLRNEIYVKEGIQPQY</sequence>
<comment type="caution">
    <text evidence="2">The sequence shown here is derived from an EMBL/GenBank/DDBJ whole genome shotgun (WGS) entry which is preliminary data.</text>
</comment>
<accession>A0A9P6EN15</accession>
<protein>
    <submittedName>
        <fullName evidence="2">Uncharacterized protein</fullName>
    </submittedName>
</protein>
<dbReference type="AlphaFoldDB" id="A0A9P6EN15"/>
<organism evidence="2 3">
    <name type="scientific">Crepidotus variabilis</name>
    <dbReference type="NCBI Taxonomy" id="179855"/>
    <lineage>
        <taxon>Eukaryota</taxon>
        <taxon>Fungi</taxon>
        <taxon>Dikarya</taxon>
        <taxon>Basidiomycota</taxon>
        <taxon>Agaricomycotina</taxon>
        <taxon>Agaricomycetes</taxon>
        <taxon>Agaricomycetidae</taxon>
        <taxon>Agaricales</taxon>
        <taxon>Agaricineae</taxon>
        <taxon>Crepidotaceae</taxon>
        <taxon>Crepidotus</taxon>
    </lineage>
</organism>
<feature type="region of interest" description="Disordered" evidence="1">
    <location>
        <begin position="120"/>
        <end position="141"/>
    </location>
</feature>
<dbReference type="Proteomes" id="UP000807306">
    <property type="component" value="Unassembled WGS sequence"/>
</dbReference>
<keyword evidence="3" id="KW-1185">Reference proteome</keyword>
<reference evidence="2" key="1">
    <citation type="submission" date="2020-11" db="EMBL/GenBank/DDBJ databases">
        <authorList>
            <consortium name="DOE Joint Genome Institute"/>
            <person name="Ahrendt S."/>
            <person name="Riley R."/>
            <person name="Andreopoulos W."/>
            <person name="Labutti K."/>
            <person name="Pangilinan J."/>
            <person name="Ruiz-Duenas F.J."/>
            <person name="Barrasa J.M."/>
            <person name="Sanchez-Garcia M."/>
            <person name="Camarero S."/>
            <person name="Miyauchi S."/>
            <person name="Serrano A."/>
            <person name="Linde D."/>
            <person name="Babiker R."/>
            <person name="Drula E."/>
            <person name="Ayuso-Fernandez I."/>
            <person name="Pacheco R."/>
            <person name="Padilla G."/>
            <person name="Ferreira P."/>
            <person name="Barriuso J."/>
            <person name="Kellner H."/>
            <person name="Castanera R."/>
            <person name="Alfaro M."/>
            <person name="Ramirez L."/>
            <person name="Pisabarro A.G."/>
            <person name="Kuo A."/>
            <person name="Tritt A."/>
            <person name="Lipzen A."/>
            <person name="He G."/>
            <person name="Yan M."/>
            <person name="Ng V."/>
            <person name="Cullen D."/>
            <person name="Martin F."/>
            <person name="Rosso M.-N."/>
            <person name="Henrissat B."/>
            <person name="Hibbett D."/>
            <person name="Martinez A.T."/>
            <person name="Grigoriev I.V."/>
        </authorList>
    </citation>
    <scope>NUCLEOTIDE SEQUENCE</scope>
    <source>
        <strain evidence="2">CBS 506.95</strain>
    </source>
</reference>
<gene>
    <name evidence="2" type="ORF">CPB83DRAFT_891333</name>
</gene>